<evidence type="ECO:0000313" key="2">
    <source>
        <dbReference type="WBParaSite" id="ES5_v2.g17310.t1"/>
    </source>
</evidence>
<accession>A0AC34FIU9</accession>
<protein>
    <submittedName>
        <fullName evidence="2">IRG-type G domain-containing protein</fullName>
    </submittedName>
</protein>
<sequence>MGNIGSMFRAVFYLICKCWFPSPEIVVVGLKNAGKSEIINAIQDAVSLNRRNFKKISYDEMDSCAKIIKKIKGAKLYLIVVPHTVGRLDALIAAHLFQTERNVIVLLNKSDEHIDNLKKHRKFTSLESYIQQRRNAAIHEFSQLNIKNISMFVMGQRASTTINGVYATLDIAKFLFSVYRYFKRSPEHDIDVPENVAETVRKAKEALGLDTVNFYNFAFIGHAKTGKSSLINAIRGIDDGGDGAAIVDVTECTHEIEPYSHPQIEFVKIYDIPGAGTLTHDANSYYLDTCNMGQRVSTVIGVIKTGVEAVELLLTFYRFFNRSPEHDIVVPENVAETVRKAKEALGLDTVNFYNFAFVGHTKTGKSSLINAIRNLDDDDPDAAEVNVTECTHESKSYSHPTMESVKFYDIPGAGTLTHDANSYYQDKLLCAFDCLFICTQETLGKEEIVFALECLKYNQPFCFVRSRCDIVIDNLKKQIERKNRNREEKIIIDQNAVNEKIGKMKEAYDKQIELANNPKLREIPCFFISALSL</sequence>
<dbReference type="Proteomes" id="UP000887579">
    <property type="component" value="Unplaced"/>
</dbReference>
<evidence type="ECO:0000313" key="1">
    <source>
        <dbReference type="Proteomes" id="UP000887579"/>
    </source>
</evidence>
<dbReference type="WBParaSite" id="ES5_v2.g17310.t1">
    <property type="protein sequence ID" value="ES5_v2.g17310.t1"/>
    <property type="gene ID" value="ES5_v2.g17310"/>
</dbReference>
<proteinExistence type="predicted"/>
<reference evidence="2" key="1">
    <citation type="submission" date="2022-11" db="UniProtKB">
        <authorList>
            <consortium name="WormBaseParasite"/>
        </authorList>
    </citation>
    <scope>IDENTIFICATION</scope>
</reference>
<name>A0AC34FIU9_9BILA</name>
<organism evidence="1 2">
    <name type="scientific">Panagrolaimus sp. ES5</name>
    <dbReference type="NCBI Taxonomy" id="591445"/>
    <lineage>
        <taxon>Eukaryota</taxon>
        <taxon>Metazoa</taxon>
        <taxon>Ecdysozoa</taxon>
        <taxon>Nematoda</taxon>
        <taxon>Chromadorea</taxon>
        <taxon>Rhabditida</taxon>
        <taxon>Tylenchina</taxon>
        <taxon>Panagrolaimomorpha</taxon>
        <taxon>Panagrolaimoidea</taxon>
        <taxon>Panagrolaimidae</taxon>
        <taxon>Panagrolaimus</taxon>
    </lineage>
</organism>